<protein>
    <submittedName>
        <fullName evidence="1">Uncharacterized protein</fullName>
    </submittedName>
</protein>
<gene>
    <name evidence="1" type="ORF">G6R28_00665</name>
</gene>
<reference evidence="1 2" key="1">
    <citation type="submission" date="2020-02" db="EMBL/GenBank/DDBJ databases">
        <title>Fructobacillus sp. isolated from paper mulberry of Taiwan.</title>
        <authorList>
            <person name="Lin S.-T."/>
        </authorList>
    </citation>
    <scope>NUCLEOTIDE SEQUENCE [LARGE SCALE GENOMIC DNA]</scope>
    <source>
        <strain evidence="1 2">M1-21</strain>
    </source>
</reference>
<name>A0ABS5QSE0_9LACO</name>
<dbReference type="Proteomes" id="UP000735205">
    <property type="component" value="Unassembled WGS sequence"/>
</dbReference>
<evidence type="ECO:0000313" key="1">
    <source>
        <dbReference type="EMBL" id="MBS9335747.1"/>
    </source>
</evidence>
<keyword evidence="2" id="KW-1185">Reference proteome</keyword>
<accession>A0ABS5QSE0</accession>
<sequence length="84" mass="9367">MLVISKIQTKELKALGQAEIKDWDELAIPESDFISKKDLVKAVIEAYDLGDLQTLSHVSSPSVLKATVEKEGQAYHLSARIREE</sequence>
<dbReference type="EMBL" id="JAAMFJ010000001">
    <property type="protein sequence ID" value="MBS9335747.1"/>
    <property type="molecule type" value="Genomic_DNA"/>
</dbReference>
<evidence type="ECO:0000313" key="2">
    <source>
        <dbReference type="Proteomes" id="UP000735205"/>
    </source>
</evidence>
<dbReference type="RefSeq" id="WP_213792319.1">
    <property type="nucleotide sequence ID" value="NZ_JAAMFJ010000001.1"/>
</dbReference>
<comment type="caution">
    <text evidence="1">The sequence shown here is derived from an EMBL/GenBank/DDBJ whole genome shotgun (WGS) entry which is preliminary data.</text>
</comment>
<organism evidence="1 2">
    <name type="scientific">Fructobacillus papyrifericola</name>
    <dbReference type="NCBI Taxonomy" id="2713172"/>
    <lineage>
        <taxon>Bacteria</taxon>
        <taxon>Bacillati</taxon>
        <taxon>Bacillota</taxon>
        <taxon>Bacilli</taxon>
        <taxon>Lactobacillales</taxon>
        <taxon>Lactobacillaceae</taxon>
        <taxon>Fructobacillus</taxon>
    </lineage>
</organism>
<proteinExistence type="predicted"/>